<dbReference type="GO" id="GO:0004386">
    <property type="term" value="F:helicase activity"/>
    <property type="evidence" value="ECO:0007669"/>
    <property type="project" value="UniProtKB-KW"/>
</dbReference>
<protein>
    <recommendedName>
        <fullName evidence="10">Type I restriction enzyme endonuclease subunit</fullName>
        <shortName evidence="10">R protein</shortName>
        <ecNumber evidence="10">3.1.21.3</ecNumber>
    </recommendedName>
</protein>
<comment type="subunit">
    <text evidence="10">The type I restriction/modification system is composed of three polypeptides R, M and S.</text>
</comment>
<keyword evidence="5 10" id="KW-0680">Restriction system</keyword>
<evidence type="ECO:0000256" key="10">
    <source>
        <dbReference type="RuleBase" id="RU364115"/>
    </source>
</evidence>
<evidence type="ECO:0000259" key="11">
    <source>
        <dbReference type="PROSITE" id="PS51192"/>
    </source>
</evidence>
<proteinExistence type="inferred from homology"/>
<dbReference type="EMBL" id="JDSQ01000031">
    <property type="protein sequence ID" value="EWS77123.1"/>
    <property type="molecule type" value="Genomic_DNA"/>
</dbReference>
<dbReference type="GeneID" id="68901819"/>
<dbReference type="InterPro" id="IPR040980">
    <property type="entry name" value="SWI2_SNF2"/>
</dbReference>
<dbReference type="InterPro" id="IPR027417">
    <property type="entry name" value="P-loop_NTPase"/>
</dbReference>
<keyword evidence="3" id="KW-0540">Nuclease</keyword>
<evidence type="ECO:0000256" key="7">
    <source>
        <dbReference type="ARBA" id="ARBA00022801"/>
    </source>
</evidence>
<dbReference type="Proteomes" id="UP000020406">
    <property type="component" value="Unassembled WGS sequence"/>
</dbReference>
<dbReference type="GO" id="GO:0003677">
    <property type="term" value="F:DNA binding"/>
    <property type="evidence" value="ECO:0007669"/>
    <property type="project" value="UniProtKB-KW"/>
</dbReference>
<evidence type="ECO:0000256" key="9">
    <source>
        <dbReference type="ARBA" id="ARBA00023125"/>
    </source>
</evidence>
<dbReference type="GO" id="GO:0005524">
    <property type="term" value="F:ATP binding"/>
    <property type="evidence" value="ECO:0007669"/>
    <property type="project" value="UniProtKB-KW"/>
</dbReference>
<dbReference type="EMBL" id="JAJPPU010000002">
    <property type="protein sequence ID" value="MCD8472631.1"/>
    <property type="molecule type" value="Genomic_DNA"/>
</dbReference>
<dbReference type="GO" id="GO:0009035">
    <property type="term" value="F:type I site-specific deoxyribonuclease activity"/>
    <property type="evidence" value="ECO:0007669"/>
    <property type="project" value="UniProtKB-EC"/>
</dbReference>
<gene>
    <name evidence="12" type="ORF">AF72_12450</name>
    <name evidence="13" type="ORF">LPH55_03870</name>
</gene>
<evidence type="ECO:0000313" key="15">
    <source>
        <dbReference type="Proteomes" id="UP001430701"/>
    </source>
</evidence>
<keyword evidence="15" id="KW-1185">Reference proteome</keyword>
<comment type="caution">
    <text evidence="12">The sequence shown here is derived from an EMBL/GenBank/DDBJ whole genome shotgun (WGS) entry which is preliminary data.</text>
</comment>
<reference evidence="13" key="2">
    <citation type="submission" date="2021-11" db="EMBL/GenBank/DDBJ databases">
        <title>Genome sequence of Xylella taiwanensis PLS432.</title>
        <authorList>
            <person name="Weng L.-W."/>
            <person name="Su C.-C."/>
            <person name="Tsai C.-W."/>
            <person name="Kuo C.-H."/>
        </authorList>
    </citation>
    <scope>NUCLEOTIDE SEQUENCE</scope>
    <source>
        <strain evidence="13">PLS432</strain>
    </source>
</reference>
<keyword evidence="4 10" id="KW-0547">Nucleotide-binding</keyword>
<dbReference type="InterPro" id="IPR055180">
    <property type="entry name" value="HsdR_RecA-like_helicase_dom_2"/>
</dbReference>
<dbReference type="CDD" id="cd18030">
    <property type="entry name" value="DEXHc_RE_I_HsdR"/>
    <property type="match status" value="1"/>
</dbReference>
<evidence type="ECO:0000256" key="5">
    <source>
        <dbReference type="ARBA" id="ARBA00022747"/>
    </source>
</evidence>
<dbReference type="InterPro" id="IPR007409">
    <property type="entry name" value="Restrct_endonuc_type1_HsdR_N"/>
</dbReference>
<evidence type="ECO:0000313" key="13">
    <source>
        <dbReference type="EMBL" id="MCD8472631.1"/>
    </source>
</evidence>
<comment type="function">
    <text evidence="10">Subunit R is required for both nuclease and ATPase activities, but not for modification.</text>
</comment>
<dbReference type="REBASE" id="85364">
    <property type="entry name" value="XfaPLSORF12450P"/>
</dbReference>
<dbReference type="eggNOG" id="COG0610">
    <property type="taxonomic scope" value="Bacteria"/>
</dbReference>
<keyword evidence="7 10" id="KW-0378">Hydrolase</keyword>
<dbReference type="KEGG" id="xtw:AB672_10980"/>
<dbReference type="AlphaFoldDB" id="Z9JGJ4"/>
<dbReference type="InterPro" id="IPR051268">
    <property type="entry name" value="Type-I_R_enzyme_R_subunit"/>
</dbReference>
<evidence type="ECO:0000256" key="3">
    <source>
        <dbReference type="ARBA" id="ARBA00022722"/>
    </source>
</evidence>
<evidence type="ECO:0000313" key="14">
    <source>
        <dbReference type="Proteomes" id="UP000020406"/>
    </source>
</evidence>
<dbReference type="GO" id="GO:0009307">
    <property type="term" value="P:DNA restriction-modification system"/>
    <property type="evidence" value="ECO:0007669"/>
    <property type="project" value="UniProtKB-KW"/>
</dbReference>
<keyword evidence="9 10" id="KW-0238">DNA-binding</keyword>
<keyword evidence="12" id="KW-0347">Helicase</keyword>
<dbReference type="CDD" id="cd18800">
    <property type="entry name" value="SF2_C_EcoR124I-like"/>
    <property type="match status" value="1"/>
</dbReference>
<dbReference type="OrthoDB" id="9758243at2"/>
<evidence type="ECO:0000313" key="12">
    <source>
        <dbReference type="EMBL" id="EWS77123.1"/>
    </source>
</evidence>
<dbReference type="Proteomes" id="UP001430701">
    <property type="component" value="Unassembled WGS sequence"/>
</dbReference>
<dbReference type="Gene3D" id="3.40.50.300">
    <property type="entry name" value="P-loop containing nucleotide triphosphate hydrolases"/>
    <property type="match status" value="2"/>
</dbReference>
<organism evidence="12 14">
    <name type="scientific">Xylella taiwanensis</name>
    <dbReference type="NCBI Taxonomy" id="1444770"/>
    <lineage>
        <taxon>Bacteria</taxon>
        <taxon>Pseudomonadati</taxon>
        <taxon>Pseudomonadota</taxon>
        <taxon>Gammaproteobacteria</taxon>
        <taxon>Lysobacterales</taxon>
        <taxon>Lysobacteraceae</taxon>
        <taxon>Xylella</taxon>
    </lineage>
</organism>
<dbReference type="PROSITE" id="PS51192">
    <property type="entry name" value="HELICASE_ATP_BIND_1"/>
    <property type="match status" value="1"/>
</dbReference>
<keyword evidence="8 10" id="KW-0067">ATP-binding</keyword>
<dbReference type="NCBIfam" id="TIGR00348">
    <property type="entry name" value="hsdR"/>
    <property type="match status" value="1"/>
</dbReference>
<reference evidence="12 14" key="1">
    <citation type="journal article" date="2014" name="Genome Announc.">
        <title>Draft Genome Sequence of Xylella fastidiosa Pear Leaf Scorch Strain in Taiwan.</title>
        <authorList>
            <person name="Su C.C."/>
            <person name="Deng W.L."/>
            <person name="Jan F.J."/>
            <person name="Chang C.J."/>
            <person name="Huang H."/>
            <person name="Chen J."/>
        </authorList>
    </citation>
    <scope>NUCLEOTIDE SEQUENCE [LARGE SCALE GENOMIC DNA]</scope>
    <source>
        <strain evidence="12 14">PLS229</strain>
    </source>
</reference>
<dbReference type="SMART" id="SM00487">
    <property type="entry name" value="DEXDc"/>
    <property type="match status" value="1"/>
</dbReference>
<comment type="similarity">
    <text evidence="2 10">Belongs to the HsdR family.</text>
</comment>
<evidence type="ECO:0000256" key="4">
    <source>
        <dbReference type="ARBA" id="ARBA00022741"/>
    </source>
</evidence>
<name>Z9JGJ4_9GAMM</name>
<dbReference type="Pfam" id="PF04313">
    <property type="entry name" value="HSDR_N"/>
    <property type="match status" value="1"/>
</dbReference>
<keyword evidence="6" id="KW-0255">Endonuclease</keyword>
<dbReference type="PANTHER" id="PTHR30195">
    <property type="entry name" value="TYPE I SITE-SPECIFIC DEOXYRIBONUCLEASE PROTEIN SUBUNIT M AND R"/>
    <property type="match status" value="1"/>
</dbReference>
<evidence type="ECO:0000256" key="8">
    <source>
        <dbReference type="ARBA" id="ARBA00022840"/>
    </source>
</evidence>
<comment type="catalytic activity">
    <reaction evidence="1 10">
        <text>Endonucleolytic cleavage of DNA to give random double-stranded fragments with terminal 5'-phosphates, ATP is simultaneously hydrolyzed.</text>
        <dbReference type="EC" id="3.1.21.3"/>
    </reaction>
</comment>
<dbReference type="PATRIC" id="fig|1444770.3.peg.2937"/>
<dbReference type="InterPro" id="IPR014001">
    <property type="entry name" value="Helicase_ATP-bd"/>
</dbReference>
<dbReference type="RefSeq" id="WP_038272782.1">
    <property type="nucleotide sequence ID" value="NZ_CP053627.1"/>
</dbReference>
<dbReference type="CDD" id="cd22332">
    <property type="entry name" value="HsdR_N"/>
    <property type="match status" value="1"/>
</dbReference>
<evidence type="ECO:0000256" key="6">
    <source>
        <dbReference type="ARBA" id="ARBA00022759"/>
    </source>
</evidence>
<feature type="domain" description="Helicase ATP-binding" evidence="11">
    <location>
        <begin position="302"/>
        <end position="462"/>
    </location>
</feature>
<dbReference type="Pfam" id="PF22679">
    <property type="entry name" value="T1R_D3-like"/>
    <property type="match status" value="1"/>
</dbReference>
<sequence length="996" mass="112755">MSFNESNTIEAYIRDLLAGPINATSAHTIQEPQASAGSRPKGIGWRYVAAAAVPRQLQEVLVEPWVREALIRLNPDIAAQPDHADEVLHKLRAIVLSVRSDGLIRANEEMTAWMRGERSMPFGPNNMHVPVRLIDFDDVSQNQYILTQQYSYRAAATERRADLVLLVNGLPLVLIEAKTPVKACMSWFDAAVQVHEDYEKCVPELFVCNVFSVATEGKAYHYGSIGLPVNQWGPWHLEGAAAARSDHPLQSIAASVHSMLRPAVVLDILAHFTLFATDIQKRRSKLICRYQQYEAANKIVERVLAGYPRKGLIWHFQGSGKSWLIVFAAHKLRLHPRLKNPTVLIVVDRVDLDTQITDDFTSADIPNLEKAATCQTLQHLLAQDVRKIIITTIFKFGEVSGVLNDRHNIIALVDEAHRTQEGDLGRKMRDALPNAFLFGLTGTPINRADRNTFYAFGADADAQGYMSRYSFEESLRDQATLQLHFEPRRIELHLDKATLDAAYKDLTGGLSDLDKDTLAKTAAKMAVLVKMPERIRKVCADIVAHFNTKVAPNGFKGQIVTFDRESCLLFKAELDKHLPPEATEIVMSVQAAEKKEYPEYAPYDRARDKEKTLLDNFRNPTHPLKLLIVTAKLLTGFDAPILQVMYLDKPLRDHTLLQAICRVNRCYSQQKKHGLIVDYLGVFDDVATALQFDDQSVKQVISNIQDLKDTLPEAMHTCLAFFAGCDRRLQGYEGLIAAQQCLPDHQARDHFAAAYSVLNKIWEALSPDSVLTPFEKDYKWLSQVYQSVQPSSGYGKLIWHSLGAKTIALIHQNVRVDAIRDDLDTVVLDADLLEALLAHPDPKKTQDIEIKLKRRLRRHEGDPRFKPLSERLDALKDRFESGQVNSVEFLKQLLDIARETLQAEQHTPPEADEDRGKAALTELFNEIKTPATPIMIERVVTDIDNIVRLVRFPGWQDRLAGQREVKKALRKTLLKYQLHLDQELFEKAYSYIRQYY</sequence>
<dbReference type="SUPFAM" id="SSF52540">
    <property type="entry name" value="P-loop containing nucleoside triphosphate hydrolases"/>
    <property type="match status" value="1"/>
</dbReference>
<dbReference type="EC" id="3.1.21.3" evidence="10"/>
<evidence type="ECO:0000256" key="2">
    <source>
        <dbReference type="ARBA" id="ARBA00008598"/>
    </source>
</evidence>
<dbReference type="Gene3D" id="3.90.1570.50">
    <property type="match status" value="1"/>
</dbReference>
<evidence type="ECO:0000256" key="1">
    <source>
        <dbReference type="ARBA" id="ARBA00000851"/>
    </source>
</evidence>
<dbReference type="PANTHER" id="PTHR30195:SF15">
    <property type="entry name" value="TYPE I RESTRICTION ENZYME HINDI ENDONUCLEASE SUBUNIT"/>
    <property type="match status" value="1"/>
</dbReference>
<accession>Z9JGJ4</accession>
<dbReference type="Pfam" id="PF18766">
    <property type="entry name" value="SWI2_SNF2"/>
    <property type="match status" value="1"/>
</dbReference>
<dbReference type="InterPro" id="IPR004473">
    <property type="entry name" value="Restrct_endonuc_typeI_HsdR"/>
</dbReference>
<dbReference type="STRING" id="1444770.AF72_12450"/>